<dbReference type="GeneID" id="27217966"/>
<dbReference type="PIRSF" id="PIRSF005413">
    <property type="entry name" value="COX11"/>
    <property type="match status" value="1"/>
</dbReference>
<reference evidence="7" key="1">
    <citation type="submission" date="2015-10" db="EMBL/GenBank/DDBJ databases">
        <title>The mitochondrial genome of Diphylleia rotans.</title>
        <authorList>
            <person name="Kamikawa R."/>
            <person name="Roger A.J."/>
        </authorList>
    </citation>
    <scope>NUCLEOTIDE SEQUENCE</scope>
    <source>
        <strain evidence="7">NIES-3764</strain>
    </source>
</reference>
<dbReference type="EMBL" id="AP015014">
    <property type="protein sequence ID" value="BAU71458.1"/>
    <property type="molecule type" value="Genomic_DNA"/>
</dbReference>
<keyword evidence="7" id="KW-0496">Mitochondrion</keyword>
<dbReference type="InterPro" id="IPR007533">
    <property type="entry name" value="Cyt_c_oxidase_assmbl_CtaG"/>
</dbReference>
<evidence type="ECO:0000256" key="3">
    <source>
        <dbReference type="ARBA" id="ARBA00022692"/>
    </source>
</evidence>
<comment type="function">
    <text evidence="1">Exerts its effect at some terminal stage of cytochrome c oxidase synthesis, probably by being involved in the insertion of the copper B into subunit I.</text>
</comment>
<feature type="transmembrane region" description="Helical" evidence="6">
    <location>
        <begin position="21"/>
        <end position="40"/>
    </location>
</feature>
<comment type="subcellular location">
    <subcellularLocation>
        <location evidence="2">Mitochondrion inner membrane</location>
        <topology evidence="2">Single-pass membrane protein</topology>
        <orientation evidence="2">Intermembrane side</orientation>
    </subcellularLocation>
</comment>
<organism evidence="7">
    <name type="scientific">Diphylleia rotans</name>
    <dbReference type="NCBI Taxonomy" id="190327"/>
    <lineage>
        <taxon>Eukaryota</taxon>
        <taxon>CRuMs</taxon>
        <taxon>Collodictyonidae</taxon>
        <taxon>Diphylleia</taxon>
    </lineage>
</organism>
<dbReference type="Pfam" id="PF04442">
    <property type="entry name" value="CtaG_Cox11"/>
    <property type="match status" value="1"/>
</dbReference>
<dbReference type="Gene3D" id="2.60.370.10">
    <property type="entry name" value="Ctag/Cox11"/>
    <property type="match status" value="1"/>
</dbReference>
<dbReference type="AlphaFoldDB" id="A0A146I764"/>
<proteinExistence type="inferred from homology"/>
<gene>
    <name evidence="7" type="primary">cox11</name>
</gene>
<dbReference type="NCBIfam" id="NF003465">
    <property type="entry name" value="PRK05089.1"/>
    <property type="match status" value="1"/>
</dbReference>
<dbReference type="HAMAP" id="MF_00155">
    <property type="entry name" value="CtaG"/>
    <property type="match status" value="1"/>
</dbReference>
<evidence type="ECO:0000256" key="6">
    <source>
        <dbReference type="SAM" id="Phobius"/>
    </source>
</evidence>
<evidence type="ECO:0000256" key="5">
    <source>
        <dbReference type="ARBA" id="ARBA00023136"/>
    </source>
</evidence>
<evidence type="ECO:0000256" key="1">
    <source>
        <dbReference type="ARBA" id="ARBA00004007"/>
    </source>
</evidence>
<dbReference type="SUPFAM" id="SSF110111">
    <property type="entry name" value="Ctag/Cox11"/>
    <property type="match status" value="1"/>
</dbReference>
<dbReference type="PANTHER" id="PTHR21320">
    <property type="entry name" value="CYTOCHROME C OXIDASE ASSEMBLY PROTEIN COX11-RELATED"/>
    <property type="match status" value="1"/>
</dbReference>
<name>A0A146I764_9EUKA</name>
<keyword evidence="3 6" id="KW-0812">Transmembrane</keyword>
<dbReference type="GO" id="GO:0005743">
    <property type="term" value="C:mitochondrial inner membrane"/>
    <property type="evidence" value="ECO:0007669"/>
    <property type="project" value="UniProtKB-SubCell"/>
</dbReference>
<geneLocation type="mitochondrion" evidence="7"/>
<keyword evidence="5 6" id="KW-0472">Membrane</keyword>
<dbReference type="GO" id="GO:0005507">
    <property type="term" value="F:copper ion binding"/>
    <property type="evidence" value="ECO:0007669"/>
    <property type="project" value="InterPro"/>
</dbReference>
<evidence type="ECO:0000256" key="2">
    <source>
        <dbReference type="ARBA" id="ARBA00004243"/>
    </source>
</evidence>
<dbReference type="InterPro" id="IPR023471">
    <property type="entry name" value="CtaG/Cox11_dom_sf"/>
</dbReference>
<evidence type="ECO:0000256" key="4">
    <source>
        <dbReference type="ARBA" id="ARBA00022989"/>
    </source>
</evidence>
<accession>A0A146I764</accession>
<keyword evidence="4 6" id="KW-1133">Transmembrane helix</keyword>
<sequence>MISSFLSKLGSQNNRGESWSKGFYFLGIVFIIFGLSYLAVPLYRIYCQITGYGGTIKTFNIGEITTKTTETHSIDSQNLKSPLYREITVRFNADLNENLPWIFKPAANEVKIIVGEGAAPTLTFYSLTNLSDQPAIGVATYNVTPAKAAIYFNKIQCFCFDEQRIKGNETIELSVLFQVDASILKDEALKDIDLITLSYSFFEIKE</sequence>
<protein>
    <submittedName>
        <fullName evidence="7">Heme biosynthesis protein</fullName>
    </submittedName>
</protein>
<dbReference type="PANTHER" id="PTHR21320:SF3">
    <property type="entry name" value="CYTOCHROME C OXIDASE ASSEMBLY PROTEIN COX11, MITOCHONDRIAL-RELATED"/>
    <property type="match status" value="1"/>
</dbReference>
<dbReference type="RefSeq" id="YP_009245606.1">
    <property type="nucleotide sequence ID" value="NC_029886.1"/>
</dbReference>
<evidence type="ECO:0000313" key="7">
    <source>
        <dbReference type="EMBL" id="BAU71458.1"/>
    </source>
</evidence>
<dbReference type="FunFam" id="2.60.370.10:FF:000001">
    <property type="entry name" value="COX11 cytochrome c oxidase assembly homolog"/>
    <property type="match status" value="1"/>
</dbReference>